<organism evidence="4">
    <name type="scientific">Ditylum brightwellii</name>
    <dbReference type="NCBI Taxonomy" id="49249"/>
    <lineage>
        <taxon>Eukaryota</taxon>
        <taxon>Sar</taxon>
        <taxon>Stramenopiles</taxon>
        <taxon>Ochrophyta</taxon>
        <taxon>Bacillariophyta</taxon>
        <taxon>Mediophyceae</taxon>
        <taxon>Lithodesmiophycidae</taxon>
        <taxon>Lithodesmiales</taxon>
        <taxon>Lithodesmiaceae</taxon>
        <taxon>Ditylum</taxon>
    </lineage>
</organism>
<proteinExistence type="inferred from homology"/>
<dbReference type="PANTHER" id="PTHR10177">
    <property type="entry name" value="CYCLINS"/>
    <property type="match status" value="1"/>
</dbReference>
<evidence type="ECO:0000256" key="2">
    <source>
        <dbReference type="RuleBase" id="RU000383"/>
    </source>
</evidence>
<dbReference type="SMART" id="SM00385">
    <property type="entry name" value="CYCLIN"/>
    <property type="match status" value="1"/>
</dbReference>
<dbReference type="InterPro" id="IPR006671">
    <property type="entry name" value="Cyclin_N"/>
</dbReference>
<dbReference type="EMBL" id="HBNS01007552">
    <property type="protein sequence ID" value="CAE4590388.1"/>
    <property type="molecule type" value="Transcribed_RNA"/>
</dbReference>
<dbReference type="InterPro" id="IPR004367">
    <property type="entry name" value="Cyclin_C-dom"/>
</dbReference>
<gene>
    <name evidence="4" type="ORF">DBRI00130_LOCUS6117</name>
</gene>
<dbReference type="Gene3D" id="1.10.472.10">
    <property type="entry name" value="Cyclin-like"/>
    <property type="match status" value="2"/>
</dbReference>
<dbReference type="InterPro" id="IPR036915">
    <property type="entry name" value="Cyclin-like_sf"/>
</dbReference>
<comment type="similarity">
    <text evidence="2">Belongs to the cyclin family.</text>
</comment>
<protein>
    <recommendedName>
        <fullName evidence="3">Cyclin-like domain-containing protein</fullName>
    </recommendedName>
</protein>
<feature type="domain" description="Cyclin-like" evidence="3">
    <location>
        <begin position="71"/>
        <end position="160"/>
    </location>
</feature>
<evidence type="ECO:0000259" key="3">
    <source>
        <dbReference type="SMART" id="SM00385"/>
    </source>
</evidence>
<dbReference type="FunFam" id="1.10.472.10:FF:000093">
    <property type="entry name" value="Predicted protein"/>
    <property type="match status" value="1"/>
</dbReference>
<accession>A0A7S4VCX1</accession>
<keyword evidence="1 2" id="KW-0195">Cyclin</keyword>
<evidence type="ECO:0000313" key="4">
    <source>
        <dbReference type="EMBL" id="CAE4590388.1"/>
    </source>
</evidence>
<name>A0A7S4VCX1_9STRA</name>
<dbReference type="SUPFAM" id="SSF47954">
    <property type="entry name" value="Cyclin-like"/>
    <property type="match status" value="1"/>
</dbReference>
<dbReference type="AlphaFoldDB" id="A0A7S4VCX1"/>
<evidence type="ECO:0000256" key="1">
    <source>
        <dbReference type="ARBA" id="ARBA00023127"/>
    </source>
</evidence>
<dbReference type="InterPro" id="IPR013763">
    <property type="entry name" value="Cyclin-like_dom"/>
</dbReference>
<dbReference type="Pfam" id="PF00134">
    <property type="entry name" value="Cyclin_N"/>
    <property type="match status" value="1"/>
</dbReference>
<reference evidence="4" key="1">
    <citation type="submission" date="2021-01" db="EMBL/GenBank/DDBJ databases">
        <authorList>
            <person name="Corre E."/>
            <person name="Pelletier E."/>
            <person name="Niang G."/>
            <person name="Scheremetjew M."/>
            <person name="Finn R."/>
            <person name="Kale V."/>
            <person name="Holt S."/>
            <person name="Cochrane G."/>
            <person name="Meng A."/>
            <person name="Brown T."/>
            <person name="Cohen L."/>
        </authorList>
    </citation>
    <scope>NUCLEOTIDE SEQUENCE</scope>
    <source>
        <strain evidence="4">GSO104</strain>
    </source>
</reference>
<sequence length="335" mass="38005">MINEEAIFQIEAMRRQECGAYACRDYFQQQTCCEESKCQFGTLTRPSKRWSLKKSKKCKPLGPDNRQKMVTWFQQIVDHCGFDRESVLIATSYLDRFLMTKSGVPALHNKNTFQLVAMTCLYIAIKLFEPEVINPAIVSFLSENLYSEKQITEMEMVILSALQWRVQPPTALAFVRHFLALVDMDDTSRGIITKVTRIQIDHAITSHNFIDVNPSLIAAASILNTIELMDRKSLPDGTRCSIIVALKLHGSTRRIYGEKMMKVRTQLLHMVQGEEETLENRQDTNCNDTCSVETKSVRENIAVSPKSVEKGPSGLVESFVSSFSSALRTSNQSWS</sequence>
<dbReference type="InterPro" id="IPR039361">
    <property type="entry name" value="Cyclin"/>
</dbReference>
<dbReference type="Pfam" id="PF02984">
    <property type="entry name" value="Cyclin_C"/>
    <property type="match status" value="1"/>
</dbReference>